<protein>
    <recommendedName>
        <fullName evidence="5">Peptidyl-prolyl cis-trans isomerase</fullName>
        <shortName evidence="5">PPIase</shortName>
        <ecNumber evidence="5">5.2.1.8</ecNumber>
    </recommendedName>
</protein>
<evidence type="ECO:0000313" key="8">
    <source>
        <dbReference type="Proteomes" id="UP000664277"/>
    </source>
</evidence>
<dbReference type="SUPFAM" id="SSF50891">
    <property type="entry name" value="Cyclophilin-like"/>
    <property type="match status" value="1"/>
</dbReference>
<dbReference type="EC" id="5.2.1.8" evidence="5"/>
<evidence type="ECO:0000256" key="4">
    <source>
        <dbReference type="ARBA" id="ARBA00023235"/>
    </source>
</evidence>
<keyword evidence="3 5" id="KW-0697">Rotamase</keyword>
<dbReference type="Proteomes" id="UP000664277">
    <property type="component" value="Unassembled WGS sequence"/>
</dbReference>
<evidence type="ECO:0000256" key="3">
    <source>
        <dbReference type="ARBA" id="ARBA00023110"/>
    </source>
</evidence>
<dbReference type="PROSITE" id="PS00170">
    <property type="entry name" value="CSA_PPIASE_1"/>
    <property type="match status" value="1"/>
</dbReference>
<dbReference type="GO" id="GO:0003755">
    <property type="term" value="F:peptidyl-prolyl cis-trans isomerase activity"/>
    <property type="evidence" value="ECO:0007669"/>
    <property type="project" value="UniProtKB-UniRule"/>
</dbReference>
<comment type="similarity">
    <text evidence="2 5">Belongs to the cyclophilin-type PPIase family.</text>
</comment>
<dbReference type="Gene3D" id="2.40.100.10">
    <property type="entry name" value="Cyclophilin-like"/>
    <property type="match status" value="1"/>
</dbReference>
<dbReference type="Pfam" id="PF00160">
    <property type="entry name" value="Pro_isomerase"/>
    <property type="match status" value="1"/>
</dbReference>
<dbReference type="PANTHER" id="PTHR43246">
    <property type="entry name" value="PEPTIDYL-PROLYL CIS-TRANS ISOMERASE CYP38, CHLOROPLASTIC"/>
    <property type="match status" value="1"/>
</dbReference>
<dbReference type="InterPro" id="IPR029000">
    <property type="entry name" value="Cyclophilin-like_dom_sf"/>
</dbReference>
<dbReference type="InterPro" id="IPR020892">
    <property type="entry name" value="Cyclophilin-type_PPIase_CS"/>
</dbReference>
<dbReference type="AlphaFoldDB" id="A0A8J7TLK8"/>
<dbReference type="CDD" id="cd00317">
    <property type="entry name" value="cyclophilin"/>
    <property type="match status" value="1"/>
</dbReference>
<feature type="domain" description="PPIase cyclophilin-type" evidence="6">
    <location>
        <begin position="5"/>
        <end position="155"/>
    </location>
</feature>
<evidence type="ECO:0000256" key="5">
    <source>
        <dbReference type="RuleBase" id="RU363019"/>
    </source>
</evidence>
<comment type="catalytic activity">
    <reaction evidence="5">
        <text>[protein]-peptidylproline (omega=180) = [protein]-peptidylproline (omega=0)</text>
        <dbReference type="Rhea" id="RHEA:16237"/>
        <dbReference type="Rhea" id="RHEA-COMP:10747"/>
        <dbReference type="Rhea" id="RHEA-COMP:10748"/>
        <dbReference type="ChEBI" id="CHEBI:83833"/>
        <dbReference type="ChEBI" id="CHEBI:83834"/>
        <dbReference type="EC" id="5.2.1.8"/>
    </reaction>
</comment>
<reference evidence="7" key="1">
    <citation type="submission" date="2021-02" db="EMBL/GenBank/DDBJ databases">
        <title>Genome-Resolved Metagenomics of a Microbial Community Performing Photosynthetic Biological Nutrient Removal.</title>
        <authorList>
            <person name="Mcdaniel E.A."/>
        </authorList>
    </citation>
    <scope>NUCLEOTIDE SEQUENCE</scope>
    <source>
        <strain evidence="7">UWPOB_OBS1</strain>
    </source>
</reference>
<name>A0A8J7TLK8_9BACT</name>
<dbReference type="InterPro" id="IPR002130">
    <property type="entry name" value="Cyclophilin-type_PPIase_dom"/>
</dbReference>
<dbReference type="PROSITE" id="PS50072">
    <property type="entry name" value="CSA_PPIASE_2"/>
    <property type="match status" value="1"/>
</dbReference>
<comment type="caution">
    <text evidence="7">The sequence shown here is derived from an EMBL/GenBank/DDBJ whole genome shotgun (WGS) entry which is preliminary data.</text>
</comment>
<dbReference type="EMBL" id="JAFLCK010000006">
    <property type="protein sequence ID" value="MBN8659915.1"/>
    <property type="molecule type" value="Genomic_DNA"/>
</dbReference>
<evidence type="ECO:0000256" key="1">
    <source>
        <dbReference type="ARBA" id="ARBA00002388"/>
    </source>
</evidence>
<comment type="function">
    <text evidence="1 5">PPIases accelerate the folding of proteins. It catalyzes the cis-trans isomerization of proline imidic peptide bonds in oligopeptides.</text>
</comment>
<evidence type="ECO:0000259" key="6">
    <source>
        <dbReference type="PROSITE" id="PS50072"/>
    </source>
</evidence>
<proteinExistence type="inferred from homology"/>
<dbReference type="GO" id="GO:0006457">
    <property type="term" value="P:protein folding"/>
    <property type="evidence" value="ECO:0007669"/>
    <property type="project" value="InterPro"/>
</dbReference>
<gene>
    <name evidence="7" type="ORF">J0M35_06100</name>
</gene>
<sequence length="155" mass="16910">MSDPIVSIETNKGTIKVQVFVSEVPTTANNFLDLVNKGFYNGLTFHRVVEQFVIQGGCPRGTGTGNYVDPATNQTRRIPLEVKPHLKHHKGALAMARSNDPNSASCQFYITLEPQPSLDMSYAVFGKVLEGQNVVDSIRMGDKMTKVSVTTPAAI</sequence>
<dbReference type="PRINTS" id="PR00153">
    <property type="entry name" value="CSAPPISMRASE"/>
</dbReference>
<dbReference type="InterPro" id="IPR024936">
    <property type="entry name" value="Cyclophilin-type_PPIase"/>
</dbReference>
<accession>A0A8J7TLK8</accession>
<dbReference type="InterPro" id="IPR044665">
    <property type="entry name" value="E_coli_cyclophilin_A-like"/>
</dbReference>
<evidence type="ECO:0000313" key="7">
    <source>
        <dbReference type="EMBL" id="MBN8659915.1"/>
    </source>
</evidence>
<dbReference type="PIRSF" id="PIRSF001467">
    <property type="entry name" value="Peptidylpro_ismrse"/>
    <property type="match status" value="1"/>
</dbReference>
<evidence type="ECO:0000256" key="2">
    <source>
        <dbReference type="ARBA" id="ARBA00007365"/>
    </source>
</evidence>
<keyword evidence="4 5" id="KW-0413">Isomerase</keyword>
<organism evidence="7 8">
    <name type="scientific">Candidatus Obscuribacter phosphatis</name>
    <dbReference type="NCBI Taxonomy" id="1906157"/>
    <lineage>
        <taxon>Bacteria</taxon>
        <taxon>Bacillati</taxon>
        <taxon>Candidatus Melainabacteria</taxon>
        <taxon>Candidatus Obscuribacterales</taxon>
        <taxon>Candidatus Obscuribacteraceae</taxon>
        <taxon>Candidatus Obscuribacter</taxon>
    </lineage>
</organism>